<evidence type="ECO:0000313" key="3">
    <source>
        <dbReference type="EMBL" id="ANL85090.1"/>
    </source>
</evidence>
<dbReference type="Proteomes" id="UP000078551">
    <property type="component" value="Chromosome"/>
</dbReference>
<evidence type="ECO:0000313" key="6">
    <source>
        <dbReference type="Proteomes" id="UP000540266"/>
    </source>
</evidence>
<accession>A0A192TBI5</accession>
<dbReference type="InterPro" id="IPR036821">
    <property type="entry name" value="Peptide_deformylase_sf"/>
</dbReference>
<dbReference type="NCBIfam" id="NF001159">
    <property type="entry name" value="PRK00150.1-3"/>
    <property type="match status" value="1"/>
</dbReference>
<comment type="caution">
    <text evidence="2">Lacks conserved residue(s) required for the propagation of feature annotation.</text>
</comment>
<dbReference type="NCBIfam" id="NF009484">
    <property type="entry name" value="PRK12846.1-5"/>
    <property type="match status" value="1"/>
</dbReference>
<dbReference type="Gene3D" id="3.90.45.10">
    <property type="entry name" value="Peptide deformylase"/>
    <property type="match status" value="1"/>
</dbReference>
<name>A0A192TBI5_9HYPH</name>
<dbReference type="PIRSF" id="PIRSF004749">
    <property type="entry name" value="Pep_def"/>
    <property type="match status" value="1"/>
</dbReference>
<keyword evidence="5" id="KW-1185">Reference proteome</keyword>
<dbReference type="InterPro" id="IPR023635">
    <property type="entry name" value="Peptide_deformylase"/>
</dbReference>
<reference evidence="3 5" key="1">
    <citation type="submission" date="2015-11" db="EMBL/GenBank/DDBJ databases">
        <title>The limits of bacterial species coexistence and the symbiotic plasmid transference in sympatric Rhizobium populations.</title>
        <authorList>
            <person name="Perez-Carrascal O.M."/>
            <person name="VanInsberghe D."/>
            <person name="Juarez S."/>
            <person name="Polz M.F."/>
            <person name="Vinuesa P."/>
            <person name="Gonzalez V."/>
        </authorList>
    </citation>
    <scope>NUCLEOTIDE SEQUENCE [LARGE SCALE GENOMIC DNA]</scope>
    <source>
        <strain evidence="3 5">N771</strain>
    </source>
</reference>
<dbReference type="GO" id="GO:0042586">
    <property type="term" value="F:peptide deformylase activity"/>
    <property type="evidence" value="ECO:0007669"/>
    <property type="project" value="InterPro"/>
</dbReference>
<evidence type="ECO:0000256" key="2">
    <source>
        <dbReference type="HAMAP-Rule" id="MF_00163"/>
    </source>
</evidence>
<proteinExistence type="inferred from homology"/>
<comment type="similarity">
    <text evidence="1 2">Belongs to the polypeptide deformylase family.</text>
</comment>
<dbReference type="AlphaFoldDB" id="A0A192TBI5"/>
<dbReference type="NCBIfam" id="TIGR00079">
    <property type="entry name" value="pept_deformyl"/>
    <property type="match status" value="1"/>
</dbReference>
<dbReference type="Proteomes" id="UP000540266">
    <property type="component" value="Chromosome"/>
</dbReference>
<dbReference type="SUPFAM" id="SSF56420">
    <property type="entry name" value="Peptide deformylase"/>
    <property type="match status" value="1"/>
</dbReference>
<dbReference type="GeneID" id="45957623"/>
<evidence type="ECO:0000313" key="4">
    <source>
        <dbReference type="EMBL" id="QPK10489.1"/>
    </source>
</evidence>
<dbReference type="CDD" id="cd00487">
    <property type="entry name" value="Pep_deformylase"/>
    <property type="match status" value="1"/>
</dbReference>
<dbReference type="PRINTS" id="PR01576">
    <property type="entry name" value="PDEFORMYLASE"/>
</dbReference>
<dbReference type="PANTHER" id="PTHR10458:SF22">
    <property type="entry name" value="PEPTIDE DEFORMYLASE"/>
    <property type="match status" value="1"/>
</dbReference>
<evidence type="ECO:0000313" key="5">
    <source>
        <dbReference type="Proteomes" id="UP000078551"/>
    </source>
</evidence>
<dbReference type="STRING" id="396.AMC85_CH02322"/>
<dbReference type="PANTHER" id="PTHR10458">
    <property type="entry name" value="PEPTIDE DEFORMYLASE"/>
    <property type="match status" value="1"/>
</dbReference>
<reference evidence="4 6" key="2">
    <citation type="submission" date="2020-11" db="EMBL/GenBank/DDBJ databases">
        <title>Indigenous Rhizobia Nodulating Common beans in Western Kenya.</title>
        <authorList>
            <person name="Wekesa C.S."/>
            <person name="Oelmueller R."/>
            <person name="Furch A.C."/>
        </authorList>
    </citation>
    <scope>NUCLEOTIDE SEQUENCE [LARGE SCALE GENOMIC DNA]</scope>
    <source>
        <strain evidence="6">BS3</strain>
        <strain evidence="4">S3</strain>
    </source>
</reference>
<evidence type="ECO:0000256" key="1">
    <source>
        <dbReference type="ARBA" id="ARBA00010759"/>
    </source>
</evidence>
<dbReference type="EMBL" id="CP013568">
    <property type="protein sequence ID" value="ANL85090.1"/>
    <property type="molecule type" value="Genomic_DNA"/>
</dbReference>
<protein>
    <recommendedName>
        <fullName evidence="2">Peptide deformylase-like</fullName>
    </recommendedName>
    <alternativeName>
        <fullName evidence="2">Polypeptide deformylase-like</fullName>
    </alternativeName>
</protein>
<sequence>MSIRPILRYPHPGLKTVCAPVTAFDASLAALADDLLATMRAAPGVGITAAHIGVFLRVMVLELDSADGVRLYVNPAIIWRSQETMIHAEGSVSMPGVTDDVTRPQAIRFRYQDVDGRMHDEAAEDFLAVCIQHEVDQLDGIFWLQRLSRLKRDRLVKKWEKAQG</sequence>
<keyword evidence="4" id="KW-0378">Hydrolase</keyword>
<dbReference type="HAMAP" id="MF_00163">
    <property type="entry name" value="Pep_deformylase"/>
    <property type="match status" value="1"/>
</dbReference>
<dbReference type="EMBL" id="CP064931">
    <property type="protein sequence ID" value="QPK10489.1"/>
    <property type="molecule type" value="Genomic_DNA"/>
</dbReference>
<organism evidence="4 6">
    <name type="scientific">Rhizobium phaseoli</name>
    <dbReference type="NCBI Taxonomy" id="396"/>
    <lineage>
        <taxon>Bacteria</taxon>
        <taxon>Pseudomonadati</taxon>
        <taxon>Pseudomonadota</taxon>
        <taxon>Alphaproteobacteria</taxon>
        <taxon>Hyphomicrobiales</taxon>
        <taxon>Rhizobiaceae</taxon>
        <taxon>Rhizobium/Agrobacterium group</taxon>
        <taxon>Rhizobium</taxon>
    </lineage>
</organism>
<dbReference type="RefSeq" id="WP_064825303.1">
    <property type="nucleotide sequence ID" value="NZ_CP013532.1"/>
</dbReference>
<feature type="active site" evidence="2">
    <location>
        <position position="134"/>
    </location>
</feature>
<gene>
    <name evidence="3" type="ORF">AMC81_CH02322</name>
    <name evidence="4" type="ORF">HER27_008040</name>
</gene>
<dbReference type="Pfam" id="PF01327">
    <property type="entry name" value="Pep_deformylase"/>
    <property type="match status" value="1"/>
</dbReference>